<organism evidence="6 7">
    <name type="scientific">Pedobacter steynii</name>
    <dbReference type="NCBI Taxonomy" id="430522"/>
    <lineage>
        <taxon>Bacteria</taxon>
        <taxon>Pseudomonadati</taxon>
        <taxon>Bacteroidota</taxon>
        <taxon>Sphingobacteriia</taxon>
        <taxon>Sphingobacteriales</taxon>
        <taxon>Sphingobacteriaceae</taxon>
        <taxon>Pedobacter</taxon>
    </lineage>
</organism>
<name>A0A1D7QIR0_9SPHI</name>
<dbReference type="KEGG" id="psty:BFS30_15675"/>
<proteinExistence type="inferred from homology"/>
<dbReference type="InterPro" id="IPR050738">
    <property type="entry name" value="Sulfatase"/>
</dbReference>
<evidence type="ECO:0000256" key="1">
    <source>
        <dbReference type="ARBA" id="ARBA00008779"/>
    </source>
</evidence>
<dbReference type="AlphaFoldDB" id="A0A1D7QIR0"/>
<accession>A0A1D7QIR0</accession>
<feature type="domain" description="Sulfatase N-terminal" evidence="5">
    <location>
        <begin position="41"/>
        <end position="432"/>
    </location>
</feature>
<keyword evidence="4" id="KW-0106">Calcium</keyword>
<dbReference type="Gene3D" id="3.30.1120.10">
    <property type="match status" value="1"/>
</dbReference>
<keyword evidence="7" id="KW-1185">Reference proteome</keyword>
<dbReference type="InterPro" id="IPR000917">
    <property type="entry name" value="Sulfatase_N"/>
</dbReference>
<dbReference type="InterPro" id="IPR017850">
    <property type="entry name" value="Alkaline_phosphatase_core_sf"/>
</dbReference>
<dbReference type="Pfam" id="PF00884">
    <property type="entry name" value="Sulfatase"/>
    <property type="match status" value="1"/>
</dbReference>
<dbReference type="CDD" id="cd16025">
    <property type="entry name" value="PAS_like"/>
    <property type="match status" value="1"/>
</dbReference>
<evidence type="ECO:0000313" key="6">
    <source>
        <dbReference type="EMBL" id="AOM78489.1"/>
    </source>
</evidence>
<keyword evidence="2" id="KW-0479">Metal-binding</keyword>
<evidence type="ECO:0000259" key="5">
    <source>
        <dbReference type="Pfam" id="PF00884"/>
    </source>
</evidence>
<dbReference type="InterPro" id="IPR024607">
    <property type="entry name" value="Sulfatase_CS"/>
</dbReference>
<evidence type="ECO:0000256" key="2">
    <source>
        <dbReference type="ARBA" id="ARBA00022723"/>
    </source>
</evidence>
<evidence type="ECO:0000256" key="4">
    <source>
        <dbReference type="ARBA" id="ARBA00022837"/>
    </source>
</evidence>
<dbReference type="SUPFAM" id="SSF53649">
    <property type="entry name" value="Alkaline phosphatase-like"/>
    <property type="match status" value="1"/>
</dbReference>
<reference evidence="6 7" key="1">
    <citation type="submission" date="2016-08" db="EMBL/GenBank/DDBJ databases">
        <authorList>
            <person name="Seilhamer J.J."/>
        </authorList>
    </citation>
    <scope>NUCLEOTIDE SEQUENCE [LARGE SCALE GENOMIC DNA]</scope>
    <source>
        <strain evidence="6 7">DX4</strain>
    </source>
</reference>
<dbReference type="EMBL" id="CP017141">
    <property type="protein sequence ID" value="AOM78489.1"/>
    <property type="molecule type" value="Genomic_DNA"/>
</dbReference>
<dbReference type="Proteomes" id="UP000094313">
    <property type="component" value="Chromosome"/>
</dbReference>
<dbReference type="OrthoDB" id="9803751at2"/>
<dbReference type="GO" id="GO:0004065">
    <property type="term" value="F:arylsulfatase activity"/>
    <property type="evidence" value="ECO:0007669"/>
    <property type="project" value="TreeGrafter"/>
</dbReference>
<dbReference type="PANTHER" id="PTHR42693:SF53">
    <property type="entry name" value="ENDO-4-O-SULFATASE"/>
    <property type="match status" value="1"/>
</dbReference>
<dbReference type="RefSeq" id="WP_069380154.1">
    <property type="nucleotide sequence ID" value="NZ_CP017141.1"/>
</dbReference>
<keyword evidence="3" id="KW-0378">Hydrolase</keyword>
<dbReference type="PROSITE" id="PS00149">
    <property type="entry name" value="SULFATASE_2"/>
    <property type="match status" value="1"/>
</dbReference>
<dbReference type="GO" id="GO:0046872">
    <property type="term" value="F:metal ion binding"/>
    <property type="evidence" value="ECO:0007669"/>
    <property type="project" value="UniProtKB-KW"/>
</dbReference>
<evidence type="ECO:0000256" key="3">
    <source>
        <dbReference type="ARBA" id="ARBA00022801"/>
    </source>
</evidence>
<sequence length="538" mass="60225">MSQRINLLTALFFGLNISQGLAQPGNSVPGQRAAGKLRSRPNVLIILADDLGFSDIGAFGSEIHTPSLNKLAKEGVILNQFYNAGRCCPSRASLLTGLYPHQAGIGDMVQDKGTEAYQGYLSKHSATIAELLKPQGYQTIVSGKWHVGLVPSAFAVNRGFDKSFTLQNNGSSYFNSQPLYNDGRTVSFQLNGQELKRQDTSLYLTQAITNFALKSLDEIKDQPNPFFLYVAYNAPHWPIQALPEDIAKYKGRYLSGWDVLRKERYEKLLASGILKKEWTLSPRFENAKEWKSLSADEKELWDTRMAIYAAMVDRMDAGIGQILNKLREIKRDKNTLIIFLSDNGGSADEVKNWNYVIQKNGTPGSVNSIDSYEAPWGNVSNTPFRLFKKNTHEGGIASPFIAWYPGLIPSGSLNGQPAHLIDILPSILELTGTRYPSRFKGNTLTPLPGRSLLRGLKGKKESAGRPLFWEHEGSRAIREEDWKLVAELNSPWELYHLKSDRTETHDLAGKYPEKVRQLEKKYLEWAAAVGVQDWNTIK</sequence>
<comment type="similarity">
    <text evidence="1">Belongs to the sulfatase family.</text>
</comment>
<dbReference type="PANTHER" id="PTHR42693">
    <property type="entry name" value="ARYLSULFATASE FAMILY MEMBER"/>
    <property type="match status" value="1"/>
</dbReference>
<protein>
    <submittedName>
        <fullName evidence="6">Sulfatase</fullName>
    </submittedName>
</protein>
<gene>
    <name evidence="6" type="ORF">BFS30_15675</name>
</gene>
<dbReference type="Gene3D" id="3.40.720.10">
    <property type="entry name" value="Alkaline Phosphatase, subunit A"/>
    <property type="match status" value="1"/>
</dbReference>
<evidence type="ECO:0000313" key="7">
    <source>
        <dbReference type="Proteomes" id="UP000094313"/>
    </source>
</evidence>